<sequence>MRKLRDVFYINANIEKQYTIFYGMEFKEFIKCNPTKIDNILITDGKFIGNNFNYNWWLETVNGDGFSELCKEDLYGLGNFHWIDYKNEIDLDNCTPEEKAEVLYLSHFGEPLKTPFIDRINNNFFYLAHDDGWFCKLYCRDISAIREVISNKIIESVTTNKKRKIYPIDNEVKNKLFELVQKGLLIDFSNIYRDDKAININFYVIGEYHNMDEMYNNLERNKSRASTRGRIEHKNKAWKVYFYNK</sequence>
<reference evidence="1 2" key="1">
    <citation type="submission" date="2024-11" db="EMBL/GenBank/DDBJ databases">
        <authorList>
            <person name="Heng Y.C."/>
            <person name="Lim A.C.H."/>
            <person name="Lee J.K.Y."/>
            <person name="Kittelmann S."/>
        </authorList>
    </citation>
    <scope>NUCLEOTIDE SEQUENCE [LARGE SCALE GENOMIC DNA]</scope>
    <source>
        <strain evidence="1 2">WILCCON 0202</strain>
    </source>
</reference>
<accession>A0ABW8TRM3</accession>
<evidence type="ECO:0000313" key="2">
    <source>
        <dbReference type="Proteomes" id="UP001623661"/>
    </source>
</evidence>
<gene>
    <name evidence="1" type="ORF">ACJDUH_07680</name>
</gene>
<protein>
    <submittedName>
        <fullName evidence="1">Uncharacterized protein</fullName>
    </submittedName>
</protein>
<comment type="caution">
    <text evidence="1">The sequence shown here is derived from an EMBL/GenBank/DDBJ whole genome shotgun (WGS) entry which is preliminary data.</text>
</comment>
<organism evidence="1 2">
    <name type="scientific">Candidatus Clostridium radicumherbarum</name>
    <dbReference type="NCBI Taxonomy" id="3381662"/>
    <lineage>
        <taxon>Bacteria</taxon>
        <taxon>Bacillati</taxon>
        <taxon>Bacillota</taxon>
        <taxon>Clostridia</taxon>
        <taxon>Eubacteriales</taxon>
        <taxon>Clostridiaceae</taxon>
        <taxon>Clostridium</taxon>
    </lineage>
</organism>
<proteinExistence type="predicted"/>
<dbReference type="Proteomes" id="UP001623661">
    <property type="component" value="Unassembled WGS sequence"/>
</dbReference>
<keyword evidence="2" id="KW-1185">Reference proteome</keyword>
<dbReference type="EMBL" id="JBJHZY010000001">
    <property type="protein sequence ID" value="MFL0267979.1"/>
    <property type="molecule type" value="Genomic_DNA"/>
</dbReference>
<dbReference type="RefSeq" id="WP_406764564.1">
    <property type="nucleotide sequence ID" value="NZ_JBJHZY010000001.1"/>
</dbReference>
<name>A0ABW8TRM3_9CLOT</name>
<evidence type="ECO:0000313" key="1">
    <source>
        <dbReference type="EMBL" id="MFL0267979.1"/>
    </source>
</evidence>